<keyword evidence="4" id="KW-0808">Transferase</keyword>
<dbReference type="Pfam" id="PF02518">
    <property type="entry name" value="HATPase_c"/>
    <property type="match status" value="1"/>
</dbReference>
<evidence type="ECO:0000256" key="5">
    <source>
        <dbReference type="ARBA" id="ARBA00022777"/>
    </source>
</evidence>
<evidence type="ECO:0000259" key="9">
    <source>
        <dbReference type="PROSITE" id="PS50894"/>
    </source>
</evidence>
<dbReference type="InterPro" id="IPR051315">
    <property type="entry name" value="Bact_Chemotaxis_CheA"/>
</dbReference>
<evidence type="ECO:0000259" key="7">
    <source>
        <dbReference type="PROSITE" id="PS50109"/>
    </source>
</evidence>
<dbReference type="Gene3D" id="1.20.120.160">
    <property type="entry name" value="HPT domain"/>
    <property type="match status" value="1"/>
</dbReference>
<dbReference type="InterPro" id="IPR003594">
    <property type="entry name" value="HATPase_dom"/>
</dbReference>
<dbReference type="Gene3D" id="2.30.30.40">
    <property type="entry name" value="SH3 Domains"/>
    <property type="match status" value="1"/>
</dbReference>
<dbReference type="GO" id="GO:0006935">
    <property type="term" value="P:chemotaxis"/>
    <property type="evidence" value="ECO:0007669"/>
    <property type="project" value="InterPro"/>
</dbReference>
<dbReference type="InterPro" id="IPR036097">
    <property type="entry name" value="HisK_dim/P_sf"/>
</dbReference>
<dbReference type="CDD" id="cd16916">
    <property type="entry name" value="HATPase_CheA-like"/>
    <property type="match status" value="1"/>
</dbReference>
<dbReference type="InterPro" id="IPR008207">
    <property type="entry name" value="Sig_transdc_His_kin_Hpt_dom"/>
</dbReference>
<comment type="catalytic activity">
    <reaction evidence="1">
        <text>ATP + protein L-histidine = ADP + protein N-phospho-L-histidine.</text>
        <dbReference type="EC" id="2.7.13.3"/>
    </reaction>
</comment>
<dbReference type="InterPro" id="IPR036061">
    <property type="entry name" value="CheW-like_dom_sf"/>
</dbReference>
<dbReference type="RefSeq" id="WP_089406965.1">
    <property type="nucleotide sequence ID" value="NZ_FZOU01000001.1"/>
</dbReference>
<dbReference type="PROSITE" id="PS50894">
    <property type="entry name" value="HPT"/>
    <property type="match status" value="1"/>
</dbReference>
<evidence type="ECO:0000256" key="3">
    <source>
        <dbReference type="ARBA" id="ARBA00022553"/>
    </source>
</evidence>
<feature type="modified residue" description="Phosphohistidine" evidence="6">
    <location>
        <position position="44"/>
    </location>
</feature>
<dbReference type="SUPFAM" id="SSF47384">
    <property type="entry name" value="Homodimeric domain of signal transducing histidine kinase"/>
    <property type="match status" value="1"/>
</dbReference>
<dbReference type="InterPro" id="IPR002545">
    <property type="entry name" value="CheW-lke_dom"/>
</dbReference>
<proteinExistence type="predicted"/>
<dbReference type="InterPro" id="IPR036890">
    <property type="entry name" value="HATPase_C_sf"/>
</dbReference>
<evidence type="ECO:0000256" key="1">
    <source>
        <dbReference type="ARBA" id="ARBA00000085"/>
    </source>
</evidence>
<dbReference type="PROSITE" id="PS50109">
    <property type="entry name" value="HIS_KIN"/>
    <property type="match status" value="1"/>
</dbReference>
<dbReference type="Proteomes" id="UP000198356">
    <property type="component" value="Unassembled WGS sequence"/>
</dbReference>
<evidence type="ECO:0000256" key="4">
    <source>
        <dbReference type="ARBA" id="ARBA00022679"/>
    </source>
</evidence>
<dbReference type="SMART" id="SM00260">
    <property type="entry name" value="CheW"/>
    <property type="match status" value="1"/>
</dbReference>
<evidence type="ECO:0000259" key="8">
    <source>
        <dbReference type="PROSITE" id="PS50851"/>
    </source>
</evidence>
<gene>
    <name evidence="10" type="ORF">SAMN05421770_101690</name>
</gene>
<evidence type="ECO:0000256" key="2">
    <source>
        <dbReference type="ARBA" id="ARBA00012438"/>
    </source>
</evidence>
<dbReference type="SMART" id="SM01231">
    <property type="entry name" value="H-kinase_dim"/>
    <property type="match status" value="1"/>
</dbReference>
<dbReference type="Gene3D" id="1.10.287.560">
    <property type="entry name" value="Histidine kinase CheA-like, homodimeric domain"/>
    <property type="match status" value="1"/>
</dbReference>
<dbReference type="SMART" id="SM00387">
    <property type="entry name" value="HATPase_c"/>
    <property type="match status" value="1"/>
</dbReference>
<dbReference type="OrthoDB" id="9803176at2"/>
<organism evidence="10 11">
    <name type="scientific">Granulicella rosea</name>
    <dbReference type="NCBI Taxonomy" id="474952"/>
    <lineage>
        <taxon>Bacteria</taxon>
        <taxon>Pseudomonadati</taxon>
        <taxon>Acidobacteriota</taxon>
        <taxon>Terriglobia</taxon>
        <taxon>Terriglobales</taxon>
        <taxon>Acidobacteriaceae</taxon>
        <taxon>Granulicella</taxon>
    </lineage>
</organism>
<dbReference type="InterPro" id="IPR005467">
    <property type="entry name" value="His_kinase_dom"/>
</dbReference>
<evidence type="ECO:0000313" key="11">
    <source>
        <dbReference type="Proteomes" id="UP000198356"/>
    </source>
</evidence>
<evidence type="ECO:0000256" key="6">
    <source>
        <dbReference type="PROSITE-ProRule" id="PRU00110"/>
    </source>
</evidence>
<keyword evidence="3 6" id="KW-0597">Phosphoprotein</keyword>
<dbReference type="FunFam" id="3.30.565.10:FF:000016">
    <property type="entry name" value="Chemotaxis protein CheA, putative"/>
    <property type="match status" value="1"/>
</dbReference>
<sequence>MDELTKEFLAESLEGLDRMERCLTELESHPDDAALLGEIFRSVHTIKGTTGFLGFKRLETLAHRGENLLGALREGRLIANEEIISGLLQLLDGLRGILQLIETTGGEGERKTDDDHVLIALLNGLAEGGPQKPVAPMVKAAEPVDAQVTAQAAAAADKTLRIDVEVLNRMMNLVGELVLTRNQILQTTLSADNFPKLARRLDAVTADLRETVMQARMQPVGQLFGKFPRMVRDLARTCGKQVRIEFYGQDTGLDKSLLEAIKDPLTHAVRNAVDHGVETPGDRLLARKPAEGVIKLKAYHQSGSVVVELIDDGAGIRIPRVLEKALERGLITEQQVASMTEREVLQLVFLPGFSTAATVTSVSGRGVGMDVVKLNIEKVGGSVELESRAGVGTTLRMRVPLTLAIVPALIVQSGGQSFCLPQGALAELVYIPRREAAQAFERIGDAELYRLRDRLLPMVWLDRLLTLDGHEERMQQETHGFYLAVLESEGCRFGLIVDDLLAPEEIVVKPLSAVLREIGLFSGATVLGNGTLALILDVAATAERAGVRAEVEEPVATASVAVAELGSRSGSFLIFEGAGEGASSGFRRERMALPLEAVERIESVPVGQVEFAGGKALLQYRGELLPLEDMDGTLLDLAAKGSATLATVLICRRPGPLGAQAGQRVGMVVRRVLDVSNGTLMEEDVEVCDQRLAMVKEKLTVVHQGFLGPLQSQPAQRQHWGAVA</sequence>
<dbReference type="Pfam" id="PF01584">
    <property type="entry name" value="CheW"/>
    <property type="match status" value="1"/>
</dbReference>
<dbReference type="Pfam" id="PF02895">
    <property type="entry name" value="H-kinase_dim"/>
    <property type="match status" value="1"/>
</dbReference>
<dbReference type="EMBL" id="FZOU01000001">
    <property type="protein sequence ID" value="SNS37002.1"/>
    <property type="molecule type" value="Genomic_DNA"/>
</dbReference>
<dbReference type="CDD" id="cd00088">
    <property type="entry name" value="HPT"/>
    <property type="match status" value="1"/>
</dbReference>
<dbReference type="InterPro" id="IPR037006">
    <property type="entry name" value="CheA-like_homodim_sf"/>
</dbReference>
<dbReference type="PRINTS" id="PR00344">
    <property type="entry name" value="BCTRLSENSOR"/>
</dbReference>
<dbReference type="SUPFAM" id="SSF50341">
    <property type="entry name" value="CheW-like"/>
    <property type="match status" value="2"/>
</dbReference>
<dbReference type="GO" id="GO:0000155">
    <property type="term" value="F:phosphorelay sensor kinase activity"/>
    <property type="evidence" value="ECO:0007669"/>
    <property type="project" value="InterPro"/>
</dbReference>
<feature type="domain" description="Histidine kinase" evidence="7">
    <location>
        <begin position="198"/>
        <end position="403"/>
    </location>
</feature>
<dbReference type="Pfam" id="PF01627">
    <property type="entry name" value="Hpt"/>
    <property type="match status" value="1"/>
</dbReference>
<keyword evidence="5 10" id="KW-0418">Kinase</keyword>
<dbReference type="SMART" id="SM00073">
    <property type="entry name" value="HPT"/>
    <property type="match status" value="1"/>
</dbReference>
<reference evidence="10 11" key="1">
    <citation type="submission" date="2017-06" db="EMBL/GenBank/DDBJ databases">
        <authorList>
            <person name="Kim H.J."/>
            <person name="Triplett B.A."/>
        </authorList>
    </citation>
    <scope>NUCLEOTIDE SEQUENCE [LARGE SCALE GENOMIC DNA]</scope>
    <source>
        <strain evidence="10 11">DSM 18704</strain>
    </source>
</reference>
<protein>
    <recommendedName>
        <fullName evidence="2">histidine kinase</fullName>
        <ecNumber evidence="2">2.7.13.3</ecNumber>
    </recommendedName>
</protein>
<dbReference type="GO" id="GO:0005737">
    <property type="term" value="C:cytoplasm"/>
    <property type="evidence" value="ECO:0007669"/>
    <property type="project" value="InterPro"/>
</dbReference>
<feature type="domain" description="HPt" evidence="9">
    <location>
        <begin position="1"/>
        <end position="101"/>
    </location>
</feature>
<dbReference type="InterPro" id="IPR004105">
    <property type="entry name" value="CheA-like_dim"/>
</dbReference>
<dbReference type="InterPro" id="IPR004358">
    <property type="entry name" value="Sig_transdc_His_kin-like_C"/>
</dbReference>
<feature type="domain" description="CheW-like" evidence="8">
    <location>
        <begin position="405"/>
        <end position="547"/>
    </location>
</feature>
<dbReference type="EC" id="2.7.13.3" evidence="2"/>
<dbReference type="PANTHER" id="PTHR43395">
    <property type="entry name" value="SENSOR HISTIDINE KINASE CHEA"/>
    <property type="match status" value="1"/>
</dbReference>
<name>A0A239DZ74_9BACT</name>
<dbReference type="AlphaFoldDB" id="A0A239DZ74"/>
<dbReference type="SUPFAM" id="SSF55874">
    <property type="entry name" value="ATPase domain of HSP90 chaperone/DNA topoisomerase II/histidine kinase"/>
    <property type="match status" value="1"/>
</dbReference>
<evidence type="ECO:0000313" key="10">
    <source>
        <dbReference type="EMBL" id="SNS37002.1"/>
    </source>
</evidence>
<dbReference type="PANTHER" id="PTHR43395:SF1">
    <property type="entry name" value="CHEMOTAXIS PROTEIN CHEA"/>
    <property type="match status" value="1"/>
</dbReference>
<dbReference type="Gene3D" id="3.30.565.10">
    <property type="entry name" value="Histidine kinase-like ATPase, C-terminal domain"/>
    <property type="match status" value="1"/>
</dbReference>
<accession>A0A239DZ74</accession>
<dbReference type="PROSITE" id="PS50851">
    <property type="entry name" value="CHEW"/>
    <property type="match status" value="1"/>
</dbReference>
<dbReference type="SUPFAM" id="SSF47226">
    <property type="entry name" value="Histidine-containing phosphotransfer domain, HPT domain"/>
    <property type="match status" value="1"/>
</dbReference>
<keyword evidence="11" id="KW-1185">Reference proteome</keyword>
<dbReference type="InterPro" id="IPR036641">
    <property type="entry name" value="HPT_dom_sf"/>
</dbReference>